<comment type="caution">
    <text evidence="1">The sequence shown here is derived from an EMBL/GenBank/DDBJ whole genome shotgun (WGS) entry which is preliminary data.</text>
</comment>
<sequence>MRYVFETTYIIDAPDEATARETIARVELPLGLDPQVVEHFTRLIAKRRVRIGEAKESKL</sequence>
<reference evidence="1" key="1">
    <citation type="journal article" date="2015" name="Nature">
        <title>Complex archaea that bridge the gap between prokaryotes and eukaryotes.</title>
        <authorList>
            <person name="Spang A."/>
            <person name="Saw J.H."/>
            <person name="Jorgensen S.L."/>
            <person name="Zaremba-Niedzwiedzka K."/>
            <person name="Martijn J."/>
            <person name="Lind A.E."/>
            <person name="van Eijk R."/>
            <person name="Schleper C."/>
            <person name="Guy L."/>
            <person name="Ettema T.J."/>
        </authorList>
    </citation>
    <scope>NUCLEOTIDE SEQUENCE</scope>
</reference>
<name>A0A0F9GVQ2_9ZZZZ</name>
<evidence type="ECO:0000313" key="1">
    <source>
        <dbReference type="EMBL" id="KKM02829.1"/>
    </source>
</evidence>
<proteinExistence type="predicted"/>
<dbReference type="EMBL" id="LAZR01016829">
    <property type="protein sequence ID" value="KKM02829.1"/>
    <property type="molecule type" value="Genomic_DNA"/>
</dbReference>
<dbReference type="AlphaFoldDB" id="A0A0F9GVQ2"/>
<accession>A0A0F9GVQ2</accession>
<protein>
    <submittedName>
        <fullName evidence="1">Uncharacterized protein</fullName>
    </submittedName>
</protein>
<gene>
    <name evidence="1" type="ORF">LCGC14_1780490</name>
</gene>
<organism evidence="1">
    <name type="scientific">marine sediment metagenome</name>
    <dbReference type="NCBI Taxonomy" id="412755"/>
    <lineage>
        <taxon>unclassified sequences</taxon>
        <taxon>metagenomes</taxon>
        <taxon>ecological metagenomes</taxon>
    </lineage>
</organism>